<comment type="similarity">
    <text evidence="1">Belongs to the universal stress protein A family.</text>
</comment>
<sequence length="283" mass="31957">MKNILLPTDFSDNAWNAIEYALQIFKDEECKFYLLNAYSPPLTQPSNPITSATTTKALLDIAKKASEDGLKNVLKKVTGNFSNVKHQFETISEYDFFLGAVKTIVADYNIDIIVMGTKGASGIKEVIIGSNAAGVIGHVKCPVLAIPEKAVFKPLKEIAFATDYDYYCEKGELKPLTEIAEKFNASVKILHALDTKDQLTKDQEQIKRYLDEMLGNINHSFHTLTRVSLETATRVFTQSRDIDMLCIIAKHHSFFERLFGKPRVEEISFHIKIPYLVLHEYKS</sequence>
<dbReference type="Gene3D" id="3.40.50.12370">
    <property type="match status" value="1"/>
</dbReference>
<keyword evidence="4" id="KW-1185">Reference proteome</keyword>
<organism evidence="3 4">
    <name type="scientific">Abyssalbus ytuae</name>
    <dbReference type="NCBI Taxonomy" id="2926907"/>
    <lineage>
        <taxon>Bacteria</taxon>
        <taxon>Pseudomonadati</taxon>
        <taxon>Bacteroidota</taxon>
        <taxon>Flavobacteriia</taxon>
        <taxon>Flavobacteriales</taxon>
        <taxon>Flavobacteriaceae</taxon>
        <taxon>Abyssalbus</taxon>
    </lineage>
</organism>
<dbReference type="PRINTS" id="PR01438">
    <property type="entry name" value="UNVRSLSTRESS"/>
</dbReference>
<feature type="domain" description="UspA" evidence="2">
    <location>
        <begin position="1"/>
        <end position="147"/>
    </location>
</feature>
<dbReference type="EMBL" id="CP094358">
    <property type="protein sequence ID" value="UOB17528.1"/>
    <property type="molecule type" value="Genomic_DNA"/>
</dbReference>
<dbReference type="SUPFAM" id="SSF52402">
    <property type="entry name" value="Adenine nucleotide alpha hydrolases-like"/>
    <property type="match status" value="2"/>
</dbReference>
<dbReference type="PANTHER" id="PTHR46268">
    <property type="entry name" value="STRESS RESPONSE PROTEIN NHAX"/>
    <property type="match status" value="1"/>
</dbReference>
<dbReference type="InterPro" id="IPR006016">
    <property type="entry name" value="UspA"/>
</dbReference>
<evidence type="ECO:0000256" key="1">
    <source>
        <dbReference type="ARBA" id="ARBA00008791"/>
    </source>
</evidence>
<dbReference type="Pfam" id="PF00582">
    <property type="entry name" value="Usp"/>
    <property type="match status" value="1"/>
</dbReference>
<name>A0A9E7D1W4_9FLAO</name>
<dbReference type="CDD" id="cd00293">
    <property type="entry name" value="USP-like"/>
    <property type="match status" value="1"/>
</dbReference>
<reference evidence="3" key="1">
    <citation type="submission" date="2022-03" db="EMBL/GenBank/DDBJ databases">
        <title>Description of Abyssus ytuae gen. nov., sp. nov., a novel member of the family Flavobacteriaceae isolated from the sediment of Mariana Trench.</title>
        <authorList>
            <person name="Zhang J."/>
            <person name="Xu X."/>
        </authorList>
    </citation>
    <scope>NUCLEOTIDE SEQUENCE</scope>
    <source>
        <strain evidence="3">MT3330</strain>
    </source>
</reference>
<dbReference type="AlphaFoldDB" id="A0A9E7D1W4"/>
<gene>
    <name evidence="3" type="ORF">MQE35_17545</name>
</gene>
<evidence type="ECO:0000313" key="3">
    <source>
        <dbReference type="EMBL" id="UOB17528.1"/>
    </source>
</evidence>
<dbReference type="InterPro" id="IPR006015">
    <property type="entry name" value="Universal_stress_UspA"/>
</dbReference>
<dbReference type="PANTHER" id="PTHR46268:SF6">
    <property type="entry name" value="UNIVERSAL STRESS PROTEIN UP12"/>
    <property type="match status" value="1"/>
</dbReference>
<dbReference type="KEGG" id="fbm:MQE35_17545"/>
<accession>A0A9E7D1W4</accession>
<evidence type="ECO:0000259" key="2">
    <source>
        <dbReference type="Pfam" id="PF00582"/>
    </source>
</evidence>
<protein>
    <submittedName>
        <fullName evidence="3">Universal stress protein</fullName>
    </submittedName>
</protein>
<dbReference type="RefSeq" id="WP_255843043.1">
    <property type="nucleotide sequence ID" value="NZ_CP094358.1"/>
</dbReference>
<proteinExistence type="inferred from homology"/>
<evidence type="ECO:0000313" key="4">
    <source>
        <dbReference type="Proteomes" id="UP000831290"/>
    </source>
</evidence>
<dbReference type="Proteomes" id="UP000831290">
    <property type="component" value="Chromosome"/>
</dbReference>